<sequence length="196" mass="21826">MPPVVWVVWPLPLLSLEVIDALELTTEVLRPDSTAWMGERMGDVGIAVLRPLTGECRWSRRSLTAFCWYFFSSLVICFSATLRDLAPREAMTGDHSLVRPADRNEGRDLKGGEQQPKKDASGSQGAGLRLGIQVQQGQARSIIRWRRPRMDWEAPIELAAEWLQNAGQSISGSQERQPAVSGRIEQRRGTAEAKSS</sequence>
<gene>
    <name evidence="3" type="ORF">EJ06DRAFT_316036</name>
</gene>
<evidence type="ECO:0000256" key="2">
    <source>
        <dbReference type="SAM" id="SignalP"/>
    </source>
</evidence>
<feature type="compositionally biased region" description="Basic and acidic residues" evidence="1">
    <location>
        <begin position="184"/>
        <end position="196"/>
    </location>
</feature>
<keyword evidence="2" id="KW-0732">Signal</keyword>
<name>A0A6G1I459_9PEZI</name>
<evidence type="ECO:0000313" key="4">
    <source>
        <dbReference type="Proteomes" id="UP000799640"/>
    </source>
</evidence>
<feature type="region of interest" description="Disordered" evidence="1">
    <location>
        <begin position="168"/>
        <end position="196"/>
    </location>
</feature>
<feature type="region of interest" description="Disordered" evidence="1">
    <location>
        <begin position="94"/>
        <end position="128"/>
    </location>
</feature>
<evidence type="ECO:0000313" key="3">
    <source>
        <dbReference type="EMBL" id="KAF2402974.1"/>
    </source>
</evidence>
<protein>
    <submittedName>
        <fullName evidence="3">Uncharacterized protein</fullName>
    </submittedName>
</protein>
<feature type="chain" id="PRO_5026208757" evidence="2">
    <location>
        <begin position="22"/>
        <end position="196"/>
    </location>
</feature>
<dbReference type="EMBL" id="ML996690">
    <property type="protein sequence ID" value="KAF2402974.1"/>
    <property type="molecule type" value="Genomic_DNA"/>
</dbReference>
<keyword evidence="4" id="KW-1185">Reference proteome</keyword>
<evidence type="ECO:0000256" key="1">
    <source>
        <dbReference type="SAM" id="MobiDB-lite"/>
    </source>
</evidence>
<accession>A0A6G1I459</accession>
<dbReference type="Proteomes" id="UP000799640">
    <property type="component" value="Unassembled WGS sequence"/>
</dbReference>
<proteinExistence type="predicted"/>
<dbReference type="AlphaFoldDB" id="A0A6G1I459"/>
<feature type="signal peptide" evidence="2">
    <location>
        <begin position="1"/>
        <end position="21"/>
    </location>
</feature>
<reference evidence="3" key="1">
    <citation type="journal article" date="2020" name="Stud. Mycol.">
        <title>101 Dothideomycetes genomes: a test case for predicting lifestyles and emergence of pathogens.</title>
        <authorList>
            <person name="Haridas S."/>
            <person name="Albert R."/>
            <person name="Binder M."/>
            <person name="Bloem J."/>
            <person name="Labutti K."/>
            <person name="Salamov A."/>
            <person name="Andreopoulos B."/>
            <person name="Baker S."/>
            <person name="Barry K."/>
            <person name="Bills G."/>
            <person name="Bluhm B."/>
            <person name="Cannon C."/>
            <person name="Castanera R."/>
            <person name="Culley D."/>
            <person name="Daum C."/>
            <person name="Ezra D."/>
            <person name="Gonzalez J."/>
            <person name="Henrissat B."/>
            <person name="Kuo A."/>
            <person name="Liang C."/>
            <person name="Lipzen A."/>
            <person name="Lutzoni F."/>
            <person name="Magnuson J."/>
            <person name="Mondo S."/>
            <person name="Nolan M."/>
            <person name="Ohm R."/>
            <person name="Pangilinan J."/>
            <person name="Park H.-J."/>
            <person name="Ramirez L."/>
            <person name="Alfaro M."/>
            <person name="Sun H."/>
            <person name="Tritt A."/>
            <person name="Yoshinaga Y."/>
            <person name="Zwiers L.-H."/>
            <person name="Turgeon B."/>
            <person name="Goodwin S."/>
            <person name="Spatafora J."/>
            <person name="Crous P."/>
            <person name="Grigoriev I."/>
        </authorList>
    </citation>
    <scope>NUCLEOTIDE SEQUENCE</scope>
    <source>
        <strain evidence="3">CBS 262.69</strain>
    </source>
</reference>
<feature type="compositionally biased region" description="Basic and acidic residues" evidence="1">
    <location>
        <begin position="96"/>
        <end position="120"/>
    </location>
</feature>
<organism evidence="3 4">
    <name type="scientific">Trichodelitschia bisporula</name>
    <dbReference type="NCBI Taxonomy" id="703511"/>
    <lineage>
        <taxon>Eukaryota</taxon>
        <taxon>Fungi</taxon>
        <taxon>Dikarya</taxon>
        <taxon>Ascomycota</taxon>
        <taxon>Pezizomycotina</taxon>
        <taxon>Dothideomycetes</taxon>
        <taxon>Dothideomycetes incertae sedis</taxon>
        <taxon>Phaeotrichales</taxon>
        <taxon>Phaeotrichaceae</taxon>
        <taxon>Trichodelitschia</taxon>
    </lineage>
</organism>